<keyword evidence="4" id="KW-1185">Reference proteome</keyword>
<name>A0ABU0JHE1_9HYPH</name>
<reference evidence="3 4" key="1">
    <citation type="submission" date="2023-07" db="EMBL/GenBank/DDBJ databases">
        <title>Genomic Encyclopedia of Type Strains, Phase IV (KMG-IV): sequencing the most valuable type-strain genomes for metagenomic binning, comparative biology and taxonomic classification.</title>
        <authorList>
            <person name="Goeker M."/>
        </authorList>
    </citation>
    <scope>NUCLEOTIDE SEQUENCE [LARGE SCALE GENOMIC DNA]</scope>
    <source>
        <strain evidence="3 4">DSM 19619</strain>
    </source>
</reference>
<gene>
    <name evidence="3" type="ORF">QO011_006725</name>
</gene>
<comment type="caution">
    <text evidence="3">The sequence shown here is derived from an EMBL/GenBank/DDBJ whole genome shotgun (WGS) entry which is preliminary data.</text>
</comment>
<protein>
    <submittedName>
        <fullName evidence="3">Pimeloyl-ACP methyl ester carboxylesterase</fullName>
    </submittedName>
</protein>
<evidence type="ECO:0000256" key="1">
    <source>
        <dbReference type="ARBA" id="ARBA00022801"/>
    </source>
</evidence>
<dbReference type="Proteomes" id="UP001242480">
    <property type="component" value="Unassembled WGS sequence"/>
</dbReference>
<dbReference type="PRINTS" id="PR00412">
    <property type="entry name" value="EPOXHYDRLASE"/>
</dbReference>
<evidence type="ECO:0000313" key="4">
    <source>
        <dbReference type="Proteomes" id="UP001242480"/>
    </source>
</evidence>
<dbReference type="Gene3D" id="3.40.50.1820">
    <property type="entry name" value="alpha/beta hydrolase"/>
    <property type="match status" value="1"/>
</dbReference>
<dbReference type="InterPro" id="IPR000073">
    <property type="entry name" value="AB_hydrolase_1"/>
</dbReference>
<dbReference type="EMBL" id="JAUSVX010000017">
    <property type="protein sequence ID" value="MDQ0473689.1"/>
    <property type="molecule type" value="Genomic_DNA"/>
</dbReference>
<accession>A0ABU0JHE1</accession>
<sequence length="330" mass="35333">MTTAHRETGAEHEIVRTMDADIPPPFEPAAFWRQFRHGTAVVRGVRLHFVEGGAGAPVLLLPGWPQSWYAWRQVMPLLAAAGRRVVALDPRGMGDSDRPAGGYDLATVAAEIHGLVEALALTADGPIDVVGHDVGTWIGHAHAADWPDDVRRLAVFDAALPGISPPPPPGIASPQANARTWHFGFNRLDDLPELLLEGKERAFLTWLFRSKAVRPWTIAPADLDEYVRVNAAPGATRAALAYYRHALGPEGLAQSRARAQRRLAMPVLAVGADAGVGSILIETMRLVADDVTGAVFAGCGHYMPEEAPRAVAEAILRFVGATSDGRVGDS</sequence>
<dbReference type="InterPro" id="IPR000639">
    <property type="entry name" value="Epox_hydrolase-like"/>
</dbReference>
<dbReference type="RefSeq" id="WP_307282269.1">
    <property type="nucleotide sequence ID" value="NZ_JAUSVX010000017.1"/>
</dbReference>
<organism evidence="3 4">
    <name type="scientific">Labrys wisconsinensis</name>
    <dbReference type="NCBI Taxonomy" id="425677"/>
    <lineage>
        <taxon>Bacteria</taxon>
        <taxon>Pseudomonadati</taxon>
        <taxon>Pseudomonadota</taxon>
        <taxon>Alphaproteobacteria</taxon>
        <taxon>Hyphomicrobiales</taxon>
        <taxon>Xanthobacteraceae</taxon>
        <taxon>Labrys</taxon>
    </lineage>
</organism>
<dbReference type="Pfam" id="PF00561">
    <property type="entry name" value="Abhydrolase_1"/>
    <property type="match status" value="1"/>
</dbReference>
<evidence type="ECO:0000259" key="2">
    <source>
        <dbReference type="Pfam" id="PF00561"/>
    </source>
</evidence>
<dbReference type="PANTHER" id="PTHR43329">
    <property type="entry name" value="EPOXIDE HYDROLASE"/>
    <property type="match status" value="1"/>
</dbReference>
<feature type="domain" description="AB hydrolase-1" evidence="2">
    <location>
        <begin position="57"/>
        <end position="305"/>
    </location>
</feature>
<keyword evidence="1" id="KW-0378">Hydrolase</keyword>
<dbReference type="InterPro" id="IPR029058">
    <property type="entry name" value="AB_hydrolase_fold"/>
</dbReference>
<proteinExistence type="predicted"/>
<evidence type="ECO:0000313" key="3">
    <source>
        <dbReference type="EMBL" id="MDQ0473689.1"/>
    </source>
</evidence>
<dbReference type="SUPFAM" id="SSF53474">
    <property type="entry name" value="alpha/beta-Hydrolases"/>
    <property type="match status" value="1"/>
</dbReference>